<gene>
    <name evidence="3" type="ORF">BACCIP111883_02831</name>
</gene>
<dbReference type="RefSeq" id="WP_230502151.1">
    <property type="nucleotide sequence ID" value="NZ_CAKJTJ010000016.1"/>
</dbReference>
<evidence type="ECO:0000256" key="2">
    <source>
        <dbReference type="SAM" id="Phobius"/>
    </source>
</evidence>
<proteinExistence type="predicted"/>
<keyword evidence="2" id="KW-0472">Membrane</keyword>
<keyword evidence="2" id="KW-0812">Transmembrane</keyword>
<accession>A0ABM8YPW2</accession>
<comment type="caution">
    <text evidence="3">The sequence shown here is derived from an EMBL/GenBank/DDBJ whole genome shotgun (WGS) entry which is preliminary data.</text>
</comment>
<dbReference type="Proteomes" id="UP000789833">
    <property type="component" value="Unassembled WGS sequence"/>
</dbReference>
<keyword evidence="2" id="KW-1133">Transmembrane helix</keyword>
<evidence type="ECO:0000256" key="1">
    <source>
        <dbReference type="SAM" id="MobiDB-lite"/>
    </source>
</evidence>
<feature type="region of interest" description="Disordered" evidence="1">
    <location>
        <begin position="1"/>
        <end position="31"/>
    </location>
</feature>
<evidence type="ECO:0000313" key="4">
    <source>
        <dbReference type="Proteomes" id="UP000789833"/>
    </source>
</evidence>
<name>A0ABM8YPW2_9BACI</name>
<sequence length="251" mass="28932">MKKHEKNNNNVDEEFLSPLQKRPGLEPGSNRLEETKRKIFLESNRKQKSFSTIKVIVPTVLTILLFSFLCYSFINDYRNMTEAPNQENSLPAIQESDDQRGVVTQQESDSVEEFISKTKIEATELLKQEDFKRIHEELQGMFEYSYSTDVFIVYLNALKTGNLEKAKKFAFLSNSSLADKKLEALSMIYKSINFSTVSVSNVTLSRGEPSAEIILSYEVLTYDDKNNNRIRSIILNYNDDAEFVTIYEPEI</sequence>
<protein>
    <submittedName>
        <fullName evidence="3">Uncharacterized protein</fullName>
    </submittedName>
</protein>
<organism evidence="3 4">
    <name type="scientific">Sutcliffiella rhizosphaerae</name>
    <dbReference type="NCBI Taxonomy" id="2880967"/>
    <lineage>
        <taxon>Bacteria</taxon>
        <taxon>Bacillati</taxon>
        <taxon>Bacillota</taxon>
        <taxon>Bacilli</taxon>
        <taxon>Bacillales</taxon>
        <taxon>Bacillaceae</taxon>
        <taxon>Sutcliffiella</taxon>
    </lineage>
</organism>
<feature type="transmembrane region" description="Helical" evidence="2">
    <location>
        <begin position="55"/>
        <end position="74"/>
    </location>
</feature>
<evidence type="ECO:0000313" key="3">
    <source>
        <dbReference type="EMBL" id="CAG9622040.1"/>
    </source>
</evidence>
<keyword evidence="4" id="KW-1185">Reference proteome</keyword>
<dbReference type="EMBL" id="CAKJTJ010000016">
    <property type="protein sequence ID" value="CAG9622040.1"/>
    <property type="molecule type" value="Genomic_DNA"/>
</dbReference>
<reference evidence="3 4" key="1">
    <citation type="submission" date="2021-10" db="EMBL/GenBank/DDBJ databases">
        <authorList>
            <person name="Criscuolo A."/>
        </authorList>
    </citation>
    <scope>NUCLEOTIDE SEQUENCE [LARGE SCALE GENOMIC DNA]</scope>
    <source>
        <strain evidence="4">CIP 111883</strain>
    </source>
</reference>